<reference evidence="1 2" key="1">
    <citation type="submission" date="2019-09" db="EMBL/GenBank/DDBJ databases">
        <title>NBRP : Genome information of microbial organism related human and environment.</title>
        <authorList>
            <person name="Hattori M."/>
            <person name="Oshima K."/>
            <person name="Inaba H."/>
            <person name="Suda W."/>
            <person name="Sakamoto M."/>
            <person name="Iino T."/>
            <person name="Kitahara M."/>
            <person name="Oshida Y."/>
            <person name="Iida T."/>
            <person name="Kudo T."/>
            <person name="Itoh T."/>
            <person name="Ohkuma M."/>
        </authorList>
    </citation>
    <scope>NUCLEOTIDE SEQUENCE [LARGE SCALE GENOMIC DNA]</scope>
    <source>
        <strain evidence="1 2">Hi-2</strain>
    </source>
</reference>
<dbReference type="RefSeq" id="WP_150001168.1">
    <property type="nucleotide sequence ID" value="NZ_BKCL01000011.1"/>
</dbReference>
<dbReference type="Proteomes" id="UP000322084">
    <property type="component" value="Unassembled WGS sequence"/>
</dbReference>
<evidence type="ECO:0000313" key="1">
    <source>
        <dbReference type="EMBL" id="GEQ98977.1"/>
    </source>
</evidence>
<accession>A0A5A7MSR9</accession>
<gene>
    <name evidence="1" type="ORF">JCM17844_26140</name>
</gene>
<protein>
    <recommendedName>
        <fullName evidence="3">General secretion pathway protein GspM</fullName>
    </recommendedName>
</protein>
<name>A0A5A7MSR9_9PROT</name>
<dbReference type="EMBL" id="BKCL01000011">
    <property type="protein sequence ID" value="GEQ98977.1"/>
    <property type="molecule type" value="Genomic_DNA"/>
</dbReference>
<comment type="caution">
    <text evidence="1">The sequence shown here is derived from an EMBL/GenBank/DDBJ whole genome shotgun (WGS) entry which is preliminary data.</text>
</comment>
<organism evidence="1 2">
    <name type="scientific">Iodidimonas gelatinilytica</name>
    <dbReference type="NCBI Taxonomy" id="1236966"/>
    <lineage>
        <taxon>Bacteria</taxon>
        <taxon>Pseudomonadati</taxon>
        <taxon>Pseudomonadota</taxon>
        <taxon>Alphaproteobacteria</taxon>
        <taxon>Iodidimonadales</taxon>
        <taxon>Iodidimonadaceae</taxon>
        <taxon>Iodidimonas</taxon>
    </lineage>
</organism>
<sequence>MTDWKSWFKQQSNDRTLLGLKVLGCLLLFWVYLQVQDQAQMASGRAQAAQAQALSLRGLDDGTLWASRAKQARGALADWQKGQWVAPTPGIAAAMVQGELEALVNGLGAQASNIKVSPDVLTVDGQSGLRFDLTARGDQATIVMVLVSMALHQPRLIPGDVNANFSKRRSNVRLSGFAPFQAQSAQDRPAATAASSVLAAPKKTAFNGVAERQAYAG</sequence>
<dbReference type="AlphaFoldDB" id="A0A5A7MSR9"/>
<evidence type="ECO:0008006" key="3">
    <source>
        <dbReference type="Google" id="ProtNLM"/>
    </source>
</evidence>
<evidence type="ECO:0000313" key="2">
    <source>
        <dbReference type="Proteomes" id="UP000322084"/>
    </source>
</evidence>
<proteinExistence type="predicted"/>